<comment type="caution">
    <text evidence="1">The sequence shown here is derived from an EMBL/GenBank/DDBJ whole genome shotgun (WGS) entry which is preliminary data.</text>
</comment>
<dbReference type="GO" id="GO:0005829">
    <property type="term" value="C:cytosol"/>
    <property type="evidence" value="ECO:0007669"/>
    <property type="project" value="TreeGrafter"/>
</dbReference>
<dbReference type="PATRIC" id="fig|1341157.4.peg.385"/>
<dbReference type="EMBL" id="ATAX01000008">
    <property type="protein sequence ID" value="EWM54770.1"/>
    <property type="molecule type" value="Genomic_DNA"/>
</dbReference>
<sequence length="148" mass="16428">MRVSSKVECGIIALIDIAVNSQGNNIVKLNAVSRRNNISAKYLEQIVPLLKHADFLKSVKGSGGGYALARDPANITLNEIVNALDETIFAPSTFNDQLETTATDTISECLWEPVNNYLMQFSKSLTLKDLADKFTEKHTSEIEPMYYI</sequence>
<evidence type="ECO:0000313" key="2">
    <source>
        <dbReference type="Proteomes" id="UP000019365"/>
    </source>
</evidence>
<dbReference type="NCBIfam" id="TIGR00738">
    <property type="entry name" value="rrf2_super"/>
    <property type="match status" value="1"/>
</dbReference>
<dbReference type="SUPFAM" id="SSF46785">
    <property type="entry name" value="Winged helix' DNA-binding domain"/>
    <property type="match status" value="1"/>
</dbReference>
<dbReference type="Gene3D" id="1.10.10.10">
    <property type="entry name" value="Winged helix-like DNA-binding domain superfamily/Winged helix DNA-binding domain"/>
    <property type="match status" value="1"/>
</dbReference>
<dbReference type="Proteomes" id="UP000019365">
    <property type="component" value="Unassembled WGS sequence"/>
</dbReference>
<dbReference type="PROSITE" id="PS51197">
    <property type="entry name" value="HTH_RRF2_2"/>
    <property type="match status" value="1"/>
</dbReference>
<dbReference type="eggNOG" id="COG1959">
    <property type="taxonomic scope" value="Bacteria"/>
</dbReference>
<dbReference type="Pfam" id="PF02082">
    <property type="entry name" value="Rrf2"/>
    <property type="match status" value="1"/>
</dbReference>
<protein>
    <recommendedName>
        <fullName evidence="3">Rrf2 family transcriptional regulator</fullName>
    </recommendedName>
</protein>
<dbReference type="InterPro" id="IPR036390">
    <property type="entry name" value="WH_DNA-bd_sf"/>
</dbReference>
<dbReference type="OrthoDB" id="9808360at2"/>
<gene>
    <name evidence="1" type="ORF">RF007C_10550</name>
</gene>
<keyword evidence="2" id="KW-1185">Reference proteome</keyword>
<name>W7V1B5_RUMFL</name>
<evidence type="ECO:0008006" key="3">
    <source>
        <dbReference type="Google" id="ProtNLM"/>
    </source>
</evidence>
<proteinExistence type="predicted"/>
<reference evidence="1 2" key="1">
    <citation type="journal article" date="2014" name="PLoS ONE">
        <title>Rumen cellulosomics: divergent fiber-degrading strategies revealed by comparative genome-wide analysis of six ruminococcal strains.</title>
        <authorList>
            <person name="Dassa B."/>
            <person name="Borovok I."/>
            <person name="Ruimy-Israeli V."/>
            <person name="Lamed R."/>
            <person name="Flint H.J."/>
            <person name="Duncan S.H."/>
            <person name="Henrissat B."/>
            <person name="Coutinho P."/>
            <person name="Morrison M."/>
            <person name="Mosoni P."/>
            <person name="Yeoman C.J."/>
            <person name="White B.A."/>
            <person name="Bayer E.A."/>
        </authorList>
    </citation>
    <scope>NUCLEOTIDE SEQUENCE [LARGE SCALE GENOMIC DNA]</scope>
    <source>
        <strain evidence="1 2">007c</strain>
    </source>
</reference>
<evidence type="ECO:0000313" key="1">
    <source>
        <dbReference type="EMBL" id="EWM54770.1"/>
    </source>
</evidence>
<dbReference type="InterPro" id="IPR036388">
    <property type="entry name" value="WH-like_DNA-bd_sf"/>
</dbReference>
<dbReference type="GO" id="GO:0003700">
    <property type="term" value="F:DNA-binding transcription factor activity"/>
    <property type="evidence" value="ECO:0007669"/>
    <property type="project" value="TreeGrafter"/>
</dbReference>
<accession>W7V1B5</accession>
<organism evidence="1 2">
    <name type="scientific">Ruminococcus flavefaciens 007c</name>
    <dbReference type="NCBI Taxonomy" id="1341157"/>
    <lineage>
        <taxon>Bacteria</taxon>
        <taxon>Bacillati</taxon>
        <taxon>Bacillota</taxon>
        <taxon>Clostridia</taxon>
        <taxon>Eubacteriales</taxon>
        <taxon>Oscillospiraceae</taxon>
        <taxon>Ruminococcus</taxon>
    </lineage>
</organism>
<dbReference type="PANTHER" id="PTHR33221:SF15">
    <property type="entry name" value="HTH-TYPE TRANSCRIPTIONAL REGULATOR YWGB-RELATED"/>
    <property type="match status" value="1"/>
</dbReference>
<dbReference type="AlphaFoldDB" id="W7V1B5"/>
<dbReference type="InterPro" id="IPR000944">
    <property type="entry name" value="Tscrpt_reg_Rrf2"/>
</dbReference>
<dbReference type="RefSeq" id="WP_037296713.1">
    <property type="nucleotide sequence ID" value="NZ_ATAX01000008.1"/>
</dbReference>
<dbReference type="PANTHER" id="PTHR33221">
    <property type="entry name" value="WINGED HELIX-TURN-HELIX TRANSCRIPTIONAL REGULATOR, RRF2 FAMILY"/>
    <property type="match status" value="1"/>
</dbReference>